<feature type="compositionally biased region" description="Gly residues" evidence="1">
    <location>
        <begin position="261"/>
        <end position="276"/>
    </location>
</feature>
<accession>A0AAV3PZI6</accession>
<feature type="compositionally biased region" description="Basic and acidic residues" evidence="1">
    <location>
        <begin position="217"/>
        <end position="226"/>
    </location>
</feature>
<evidence type="ECO:0000256" key="1">
    <source>
        <dbReference type="SAM" id="MobiDB-lite"/>
    </source>
</evidence>
<name>A0AAV3PZI6_LITER</name>
<protein>
    <submittedName>
        <fullName evidence="2">Uncharacterized protein</fullName>
    </submittedName>
</protein>
<dbReference type="AlphaFoldDB" id="A0AAV3PZI6"/>
<organism evidence="2 3">
    <name type="scientific">Lithospermum erythrorhizon</name>
    <name type="common">Purple gromwell</name>
    <name type="synonym">Lithospermum officinale var. erythrorhizon</name>
    <dbReference type="NCBI Taxonomy" id="34254"/>
    <lineage>
        <taxon>Eukaryota</taxon>
        <taxon>Viridiplantae</taxon>
        <taxon>Streptophyta</taxon>
        <taxon>Embryophyta</taxon>
        <taxon>Tracheophyta</taxon>
        <taxon>Spermatophyta</taxon>
        <taxon>Magnoliopsida</taxon>
        <taxon>eudicotyledons</taxon>
        <taxon>Gunneridae</taxon>
        <taxon>Pentapetalae</taxon>
        <taxon>asterids</taxon>
        <taxon>lamiids</taxon>
        <taxon>Boraginales</taxon>
        <taxon>Boraginaceae</taxon>
        <taxon>Boraginoideae</taxon>
        <taxon>Lithospermeae</taxon>
        <taxon>Lithospermum</taxon>
    </lineage>
</organism>
<evidence type="ECO:0000313" key="2">
    <source>
        <dbReference type="EMBL" id="GAA0155613.1"/>
    </source>
</evidence>
<dbReference type="EMBL" id="BAABME010018965">
    <property type="protein sequence ID" value="GAA0155613.1"/>
    <property type="molecule type" value="Genomic_DNA"/>
</dbReference>
<evidence type="ECO:0000313" key="3">
    <source>
        <dbReference type="Proteomes" id="UP001454036"/>
    </source>
</evidence>
<gene>
    <name evidence="2" type="ORF">LIER_38121</name>
</gene>
<sequence length="299" mass="31126">MLHEEQLQSHRVVAPDRDAAMAMAIHSPSCGLSRADTRSKRNLSCTFCHRSGHDISSFSANMVFPSGGAIVQEDPDGERGLNPLEINVPPGRVTSGSDVKLSWQLMCLPRRWNRGAAPSALAPGGVASFTDSDWLKLKHMLGNSGSGFEDRLTGDSGASSHVTGDITLLYNIVDMRACPIGLPDGKISSAIKSGTTPLHDVVCDEEDVSDAEGTSDVEPRGADLGELRLVPGGADLPPTVEQPEDSSDLPGKVGMDPRGGNNEGASGGASSDGGQDGDSTDFSRGCCGQELGITSNGRA</sequence>
<keyword evidence="3" id="KW-1185">Reference proteome</keyword>
<dbReference type="Proteomes" id="UP001454036">
    <property type="component" value="Unassembled WGS sequence"/>
</dbReference>
<feature type="compositionally biased region" description="Acidic residues" evidence="1">
    <location>
        <begin position="206"/>
        <end position="215"/>
    </location>
</feature>
<comment type="caution">
    <text evidence="2">The sequence shown here is derived from an EMBL/GenBank/DDBJ whole genome shotgun (WGS) entry which is preliminary data.</text>
</comment>
<feature type="region of interest" description="Disordered" evidence="1">
    <location>
        <begin position="206"/>
        <end position="299"/>
    </location>
</feature>
<reference evidence="2 3" key="1">
    <citation type="submission" date="2024-01" db="EMBL/GenBank/DDBJ databases">
        <title>The complete chloroplast genome sequence of Lithospermum erythrorhizon: insights into the phylogenetic relationship among Boraginaceae species and the maternal lineages of purple gromwells.</title>
        <authorList>
            <person name="Okada T."/>
            <person name="Watanabe K."/>
        </authorList>
    </citation>
    <scope>NUCLEOTIDE SEQUENCE [LARGE SCALE GENOMIC DNA]</scope>
</reference>
<proteinExistence type="predicted"/>